<evidence type="ECO:0000313" key="1">
    <source>
        <dbReference type="EMBL" id="QUI23388.1"/>
    </source>
</evidence>
<dbReference type="InterPro" id="IPR009351">
    <property type="entry name" value="AlkZ-like"/>
</dbReference>
<gene>
    <name evidence="1" type="ORF">HZI73_14315</name>
</gene>
<dbReference type="KEGG" id="vpy:HZI73_14315"/>
<keyword evidence="2" id="KW-1185">Reference proteome</keyword>
<dbReference type="AlphaFoldDB" id="A0A8J8MLA6"/>
<proteinExistence type="predicted"/>
<dbReference type="PANTHER" id="PTHR30528">
    <property type="entry name" value="CYTOPLASMIC PROTEIN"/>
    <property type="match status" value="1"/>
</dbReference>
<dbReference type="EMBL" id="CP058649">
    <property type="protein sequence ID" value="QUI23388.1"/>
    <property type="molecule type" value="Genomic_DNA"/>
</dbReference>
<accession>A0A8J8MLA6</accession>
<dbReference type="PANTHER" id="PTHR30528:SF0">
    <property type="entry name" value="CYTOPLASMIC PROTEIN"/>
    <property type="match status" value="1"/>
</dbReference>
<dbReference type="Pfam" id="PF06224">
    <property type="entry name" value="AlkZ-like"/>
    <property type="match status" value="1"/>
</dbReference>
<organism evidence="1 2">
    <name type="scientific">Vallitalea pronyensis</name>
    <dbReference type="NCBI Taxonomy" id="1348613"/>
    <lineage>
        <taxon>Bacteria</taxon>
        <taxon>Bacillati</taxon>
        <taxon>Bacillota</taxon>
        <taxon>Clostridia</taxon>
        <taxon>Lachnospirales</taxon>
        <taxon>Vallitaleaceae</taxon>
        <taxon>Vallitalea</taxon>
    </lineage>
</organism>
<evidence type="ECO:0000313" key="2">
    <source>
        <dbReference type="Proteomes" id="UP000683246"/>
    </source>
</evidence>
<protein>
    <submittedName>
        <fullName evidence="1">Winged helix-turn-helix domain-containing protein</fullName>
    </submittedName>
</protein>
<sequence length="408" mass="48855">MQLSKKQARNFILAYQMLLKPRALRGKEGIHDYMKRVRCIQYDPLNVVGYNPYLVLQARVKNFRGEHLNQLLYDDRLLVDIWDKNMSIGMTEDWPYFSRYRTEFRQRYQKDQTFVQEIEKVKTYLHDQGPSSSIDIKMEGKMDWSWAPARVVRAALESLFFAGEVMVYNKIGTRRIFDFTTHLLPETIAHQSDPNQSLPDYFKWHVKRRIQSIGLLWSRSSYAYIAIRWMKSKDRVEALSRLEEEGELIPLTIDDMPYTFYIGKEDIALLEEVMTWNRINPQIAFLAPLDNLLWDRQLIRELFDFDYKWEVYTPAQERRFGYYVLPVLYGNQFIGRFEPKFQRKSNTLEIINWWWEGEIKPTKQLSTAIERALYDFMKYLGATQITLHTQDQFIHQVVDTLKDKRNLS</sequence>
<name>A0A8J8MLA6_9FIRM</name>
<reference evidence="1" key="1">
    <citation type="submission" date="2020-07" db="EMBL/GenBank/DDBJ databases">
        <title>Vallitalea pronyensis genome.</title>
        <authorList>
            <person name="Postec A."/>
        </authorList>
    </citation>
    <scope>NUCLEOTIDE SEQUENCE</scope>
    <source>
        <strain evidence="1">FatNI3</strain>
    </source>
</reference>
<dbReference type="RefSeq" id="WP_212694072.1">
    <property type="nucleotide sequence ID" value="NZ_CP058649.1"/>
</dbReference>
<dbReference type="Proteomes" id="UP000683246">
    <property type="component" value="Chromosome"/>
</dbReference>